<evidence type="ECO:0000256" key="2">
    <source>
        <dbReference type="ARBA" id="ARBA00004584"/>
    </source>
</evidence>
<feature type="compositionally biased region" description="Polar residues" evidence="7">
    <location>
        <begin position="571"/>
        <end position="582"/>
    </location>
</feature>
<dbReference type="EMBL" id="KE007237">
    <property type="protein sequence ID" value="EOQ99963.1"/>
    <property type="molecule type" value="Genomic_DNA"/>
</dbReference>
<evidence type="ECO:0000313" key="9">
    <source>
        <dbReference type="Proteomes" id="UP000014064"/>
    </source>
</evidence>
<evidence type="ECO:0000256" key="4">
    <source>
        <dbReference type="ARBA" id="ARBA00022454"/>
    </source>
</evidence>
<comment type="similarity">
    <text evidence="3">Belongs to the CENP-O/MCM21 family.</text>
</comment>
<dbReference type="PANTHER" id="PTHR14582:SF1">
    <property type="entry name" value="CENTROMERE PROTEIN O"/>
    <property type="match status" value="1"/>
</dbReference>
<keyword evidence="4" id="KW-0158">Chromosome</keyword>
<dbReference type="InterPro" id="IPR018464">
    <property type="entry name" value="CENP-O"/>
</dbReference>
<keyword evidence="5" id="KW-0539">Nucleus</keyword>
<feature type="compositionally biased region" description="Basic and acidic residues" evidence="7">
    <location>
        <begin position="529"/>
        <end position="543"/>
    </location>
</feature>
<evidence type="ECO:0000256" key="5">
    <source>
        <dbReference type="ARBA" id="ARBA00023242"/>
    </source>
</evidence>
<dbReference type="RefSeq" id="XP_009269191.1">
    <property type="nucleotide sequence ID" value="XM_009270916.1"/>
</dbReference>
<dbReference type="HOGENOM" id="CLU_435602_0_0_1"/>
<feature type="compositionally biased region" description="Basic and acidic residues" evidence="7">
    <location>
        <begin position="435"/>
        <end position="453"/>
    </location>
</feature>
<proteinExistence type="inferred from homology"/>
<evidence type="ECO:0000256" key="7">
    <source>
        <dbReference type="SAM" id="MobiDB-lite"/>
    </source>
</evidence>
<dbReference type="GO" id="GO:0031511">
    <property type="term" value="C:Mis6-Sim4 complex"/>
    <property type="evidence" value="ECO:0007669"/>
    <property type="project" value="TreeGrafter"/>
</dbReference>
<feature type="compositionally biased region" description="Basic and acidic residues" evidence="7">
    <location>
        <begin position="503"/>
        <end position="516"/>
    </location>
</feature>
<protein>
    <submittedName>
        <fullName evidence="8">Uncharacterized protein</fullName>
    </submittedName>
</protein>
<comment type="subcellular location">
    <subcellularLocation>
        <location evidence="2">Chromosome</location>
        <location evidence="2">Centromere</location>
    </subcellularLocation>
    <subcellularLocation>
        <location evidence="1">Nucleus</location>
    </subcellularLocation>
</comment>
<name>R9ACM8_WALI9</name>
<dbReference type="Proteomes" id="UP000014064">
    <property type="component" value="Unassembled WGS sequence"/>
</dbReference>
<dbReference type="GeneID" id="20374145"/>
<feature type="compositionally biased region" description="Basic and acidic residues" evidence="7">
    <location>
        <begin position="590"/>
        <end position="620"/>
    </location>
</feature>
<dbReference type="CDD" id="cd23830">
    <property type="entry name" value="DRWD-N_Mcm21"/>
    <property type="match status" value="1"/>
</dbReference>
<gene>
    <name evidence="8" type="ORF">J056_001193</name>
</gene>
<keyword evidence="9" id="KW-1185">Reference proteome</keyword>
<dbReference type="GO" id="GO:0005634">
    <property type="term" value="C:nucleus"/>
    <property type="evidence" value="ECO:0007669"/>
    <property type="project" value="UniProtKB-SubCell"/>
</dbReference>
<sequence length="628" mass="72535">MYHNKDIINKLARVRNNINTVQSRIDSTDTSNGNNTQLDFLPSLHYLSTLSTLSQQLHTFRSAGISTFQVNIQNGKREKSRNDITQKGLAVRIEVFTSKKYLEPFYLIMSREKGVENVININHHTIPSFIDIDSLGKRYLGWSDYSSFSKYHIPSSINTWAFIESVQLHLTAFAQRRLQANLCKQHLKFLGESLEIIANDGYQNIQFEWEINPLRIQTNQIGRGQDLGKLPYKRKVRVQIEFTNLCFSHLHIERRQKGGHISVEIILNSLPINSIRGYESNPPFVFPQQFEHLFWSREQASQVNNPWMMDLHLGISKVVKAIKKGDYVAHFPKTVRIPVETPPQPYQVEDDEVLPSEQYNQRIDRVQKRIAVGPPEDAQDNQLWLDTERAYESFSERWHNLPKDKKIQKNQAANLNKFAHKFDANLRKTLPNQMKEVRNKVNSAEDSRAEDGISHFLSPGPLEGKRSQASEQPLSHDITASSLKQAEVPAEGTMIEGIPMQNKRKETSTQRSERKTRTTKARRTSMQKYLDRLRESKEKKSSSSEEGEASVPAKKGYKTSSNISERGPTPFRSQSQFLQEQVKSLKRNRIRSEKQSIRNREQIQATKERQKSSGARNEKSKGRKQRKQ</sequence>
<feature type="region of interest" description="Disordered" evidence="7">
    <location>
        <begin position="429"/>
        <end position="628"/>
    </location>
</feature>
<organism evidence="8 9">
    <name type="scientific">Wallemia ichthyophaga (strain EXF-994 / CBS 113033)</name>
    <dbReference type="NCBI Taxonomy" id="1299270"/>
    <lineage>
        <taxon>Eukaryota</taxon>
        <taxon>Fungi</taxon>
        <taxon>Dikarya</taxon>
        <taxon>Basidiomycota</taxon>
        <taxon>Wallemiomycotina</taxon>
        <taxon>Wallemiomycetes</taxon>
        <taxon>Wallemiales</taxon>
        <taxon>Wallemiaceae</taxon>
        <taxon>Wallemia</taxon>
    </lineage>
</organism>
<reference evidence="9" key="1">
    <citation type="journal article" date="2013" name="BMC Genomics">
        <title>Genome and transcriptome sequencing of the halophilic fungus Wallemia ichthyophaga: haloadaptations present and absent.</title>
        <authorList>
            <person name="Zajc J."/>
            <person name="Liu Y."/>
            <person name="Dai W."/>
            <person name="Yang Z."/>
            <person name="Hu J."/>
            <person name="Gostincar C."/>
            <person name="Gunde-Cimerman N."/>
        </authorList>
    </citation>
    <scope>NUCLEOTIDE SEQUENCE [LARGE SCALE GENOMIC DNA]</scope>
    <source>
        <strain evidence="9">EXF-994 / CBS 113033</strain>
    </source>
</reference>
<evidence type="ECO:0000256" key="3">
    <source>
        <dbReference type="ARBA" id="ARBA00007321"/>
    </source>
</evidence>
<dbReference type="eggNOG" id="ENOG502RSDE">
    <property type="taxonomic scope" value="Eukaryota"/>
</dbReference>
<feature type="compositionally biased region" description="Polar residues" evidence="7">
    <location>
        <begin position="469"/>
        <end position="484"/>
    </location>
</feature>
<keyword evidence="6" id="KW-0137">Centromere</keyword>
<accession>R9ACM8</accession>
<dbReference type="KEGG" id="wic:J056_001193"/>
<dbReference type="Pfam" id="PF09496">
    <property type="entry name" value="CENP-O"/>
    <property type="match status" value="1"/>
</dbReference>
<evidence type="ECO:0000256" key="1">
    <source>
        <dbReference type="ARBA" id="ARBA00004123"/>
    </source>
</evidence>
<dbReference type="AlphaFoldDB" id="R9ACM8"/>
<evidence type="ECO:0000313" key="8">
    <source>
        <dbReference type="EMBL" id="EOQ99963.1"/>
    </source>
</evidence>
<dbReference type="PANTHER" id="PTHR14582">
    <property type="entry name" value="INNER KINETOCHORE SUBUNIT MAL2"/>
    <property type="match status" value="1"/>
</dbReference>
<evidence type="ECO:0000256" key="6">
    <source>
        <dbReference type="ARBA" id="ARBA00023328"/>
    </source>
</evidence>